<protein>
    <submittedName>
        <fullName evidence="2">Uncharacterized protein</fullName>
    </submittedName>
</protein>
<proteinExistence type="predicted"/>
<gene>
    <name evidence="2" type="ORF">FCS05_12775</name>
    <name evidence="1" type="ORF">HNQ10_002886</name>
</gene>
<dbReference type="EMBL" id="JACHFV010000009">
    <property type="protein sequence ID" value="MBB5296047.1"/>
    <property type="molecule type" value="Genomic_DNA"/>
</dbReference>
<sequence>MNLAFRDAVAETLPSEARLRARLAALPEREWEDLAGLFAATLPEVDVLLALPEGLSLARAIARARGIPVLDALSPNGTGEAAGAAGAALVSGHLTDGLPEMEALLRAERRGLRVPVVIAAIERTNDRGRTRLELQAVRVQAAVRLADTPEGLAFERRTPRRWPKVS</sequence>
<organism evidence="2 3">
    <name type="scientific">Deinococcus metallilatus</name>
    <dbReference type="NCBI Taxonomy" id="1211322"/>
    <lineage>
        <taxon>Bacteria</taxon>
        <taxon>Thermotogati</taxon>
        <taxon>Deinococcota</taxon>
        <taxon>Deinococci</taxon>
        <taxon>Deinococcales</taxon>
        <taxon>Deinococcaceae</taxon>
        <taxon>Deinococcus</taxon>
    </lineage>
</organism>
<keyword evidence="4" id="KW-1185">Reference proteome</keyword>
<accession>A0AAJ5K4R8</accession>
<dbReference type="AlphaFoldDB" id="A0AAJ5K4R8"/>
<dbReference type="Proteomes" id="UP000308000">
    <property type="component" value="Unassembled WGS sequence"/>
</dbReference>
<evidence type="ECO:0000313" key="1">
    <source>
        <dbReference type="EMBL" id="MBB5296047.1"/>
    </source>
</evidence>
<name>A0AAJ5K4R8_9DEIO</name>
<evidence type="ECO:0000313" key="3">
    <source>
        <dbReference type="Proteomes" id="UP000308000"/>
    </source>
</evidence>
<dbReference type="Proteomes" id="UP000536909">
    <property type="component" value="Unassembled WGS sequence"/>
</dbReference>
<evidence type="ECO:0000313" key="2">
    <source>
        <dbReference type="EMBL" id="TLK25895.1"/>
    </source>
</evidence>
<comment type="caution">
    <text evidence="2">The sequence shown here is derived from an EMBL/GenBank/DDBJ whole genome shotgun (WGS) entry which is preliminary data.</text>
</comment>
<reference evidence="2 3" key="1">
    <citation type="submission" date="2019-04" db="EMBL/GenBank/DDBJ databases">
        <title>Deinococcus metalilatus MA1002 mutant No.5.</title>
        <authorList>
            <person name="Park W."/>
            <person name="Park C."/>
        </authorList>
    </citation>
    <scope>NUCLEOTIDE SEQUENCE [LARGE SCALE GENOMIC DNA]</scope>
    <source>
        <strain evidence="2 3">MA1002-m5</strain>
    </source>
</reference>
<dbReference type="RefSeq" id="WP_129118374.1">
    <property type="nucleotide sequence ID" value="NZ_BSUI01000008.1"/>
</dbReference>
<dbReference type="EMBL" id="VBRC01000008">
    <property type="protein sequence ID" value="TLK25895.1"/>
    <property type="molecule type" value="Genomic_DNA"/>
</dbReference>
<evidence type="ECO:0000313" key="4">
    <source>
        <dbReference type="Proteomes" id="UP000536909"/>
    </source>
</evidence>
<reference evidence="1 4" key="2">
    <citation type="submission" date="2020-08" db="EMBL/GenBank/DDBJ databases">
        <title>Genomic Encyclopedia of Type Strains, Phase IV (KMG-IV): sequencing the most valuable type-strain genomes for metagenomic binning, comparative biology and taxonomic classification.</title>
        <authorList>
            <person name="Goeker M."/>
        </authorList>
    </citation>
    <scope>NUCLEOTIDE SEQUENCE [LARGE SCALE GENOMIC DNA]</scope>
    <source>
        <strain evidence="1 4">DSM 105434</strain>
    </source>
</reference>